<dbReference type="InterPro" id="IPR033443">
    <property type="entry name" value="PROP1-like_PPR_dom"/>
</dbReference>
<dbReference type="OrthoDB" id="46913at2759"/>
<dbReference type="Gene3D" id="3.40.50.11980">
    <property type="match status" value="1"/>
</dbReference>
<gene>
    <name evidence="3" type="ORF">ACHHYP_10020</name>
</gene>
<feature type="domain" description="PROP1-like PPR" evidence="2">
    <location>
        <begin position="91"/>
        <end position="164"/>
    </location>
</feature>
<keyword evidence="1" id="KW-0677">Repeat</keyword>
<dbReference type="Gene3D" id="1.25.40.10">
    <property type="entry name" value="Tetratricopeptide repeat domain"/>
    <property type="match status" value="1"/>
</dbReference>
<dbReference type="AlphaFoldDB" id="A0A1V9ZII8"/>
<dbReference type="STRING" id="1202772.A0A1V9ZII8"/>
<proteinExistence type="predicted"/>
<accession>A0A1V9ZII8</accession>
<protein>
    <recommendedName>
        <fullName evidence="2">PROP1-like PPR domain-containing protein</fullName>
    </recommendedName>
</protein>
<sequence>MQWPRRSFSLLRAHGIVRQLSQKSRRFMPEVHYMLRRQKASLEETFAVLRERTAPYDIKGCDTFYFFCLQATPLEPAFVTDIAAFFRRVLEEDAQGPHDGAFSSMVAILTQTGRADVAVEFLKRKHEKNPSAQPHYRSYAPLLEHYIQANELEKAWAFWKYIQSIGTTQPADKVGPTLVSFASAALGTDIALFREVLGVLRELRYQLTPEDVALWLSATEQHGDWTTTQLAHAAMLPACQKCSTPLTKLPVSTAELDQLLAAVETMCIESTSGSLSATPRQVPPGKKHYILDGPNIAYLNQNFEGGAFRFDYVDQLVKQIEADGHVVSVTMPAYYFEEVSYLSVKTAARNPYKKTGTRYYRTRTAEDKAFIDAWEAASLAFRARREVASDDLYWMYGTFYLLAMDAKAGIETTRVNVVSNDEIKDHIVALDEQHGVSRDLIERWKGTARVGVSLGFVARKVAHIRLHDPLPFSRVAQDHGDSFHLPIADSGSWLCISRP</sequence>
<evidence type="ECO:0000259" key="2">
    <source>
        <dbReference type="Pfam" id="PF17177"/>
    </source>
</evidence>
<dbReference type="InterPro" id="IPR011990">
    <property type="entry name" value="TPR-like_helical_dom_sf"/>
</dbReference>
<evidence type="ECO:0000256" key="1">
    <source>
        <dbReference type="ARBA" id="ARBA00022737"/>
    </source>
</evidence>
<evidence type="ECO:0000313" key="3">
    <source>
        <dbReference type="EMBL" id="OQR97813.1"/>
    </source>
</evidence>
<comment type="caution">
    <text evidence="3">The sequence shown here is derived from an EMBL/GenBank/DDBJ whole genome shotgun (WGS) entry which is preliminary data.</text>
</comment>
<dbReference type="Proteomes" id="UP000243579">
    <property type="component" value="Unassembled WGS sequence"/>
</dbReference>
<organism evidence="3 4">
    <name type="scientific">Achlya hypogyna</name>
    <name type="common">Oomycete</name>
    <name type="synonym">Protoachlya hypogyna</name>
    <dbReference type="NCBI Taxonomy" id="1202772"/>
    <lineage>
        <taxon>Eukaryota</taxon>
        <taxon>Sar</taxon>
        <taxon>Stramenopiles</taxon>
        <taxon>Oomycota</taxon>
        <taxon>Saprolegniomycetes</taxon>
        <taxon>Saprolegniales</taxon>
        <taxon>Achlyaceae</taxon>
        <taxon>Achlya</taxon>
    </lineage>
</organism>
<evidence type="ECO:0000313" key="4">
    <source>
        <dbReference type="Proteomes" id="UP000243579"/>
    </source>
</evidence>
<dbReference type="GO" id="GO:0004526">
    <property type="term" value="F:ribonuclease P activity"/>
    <property type="evidence" value="ECO:0007669"/>
    <property type="project" value="TreeGrafter"/>
</dbReference>
<dbReference type="PANTHER" id="PTHR13547">
    <property type="match status" value="1"/>
</dbReference>
<reference evidence="3 4" key="1">
    <citation type="journal article" date="2014" name="Genome Biol. Evol.">
        <title>The secreted proteins of Achlya hypogyna and Thraustotheca clavata identify the ancestral oomycete secretome and reveal gene acquisitions by horizontal gene transfer.</title>
        <authorList>
            <person name="Misner I."/>
            <person name="Blouin N."/>
            <person name="Leonard G."/>
            <person name="Richards T.A."/>
            <person name="Lane C.E."/>
        </authorList>
    </citation>
    <scope>NUCLEOTIDE SEQUENCE [LARGE SCALE GENOMIC DNA]</scope>
    <source>
        <strain evidence="3 4">ATCC 48635</strain>
    </source>
</reference>
<dbReference type="Pfam" id="PF17177">
    <property type="entry name" value="PPR_long"/>
    <property type="match status" value="1"/>
</dbReference>
<keyword evidence="4" id="KW-1185">Reference proteome</keyword>
<dbReference type="EMBL" id="JNBR01000096">
    <property type="protein sequence ID" value="OQR97813.1"/>
    <property type="molecule type" value="Genomic_DNA"/>
</dbReference>
<dbReference type="GO" id="GO:0001682">
    <property type="term" value="P:tRNA 5'-leader removal"/>
    <property type="evidence" value="ECO:0007669"/>
    <property type="project" value="TreeGrafter"/>
</dbReference>
<name>A0A1V9ZII8_ACHHY</name>
<dbReference type="PANTHER" id="PTHR13547:SF1">
    <property type="entry name" value="MITOCHONDRIAL RIBONUCLEASE P CATALYTIC SUBUNIT"/>
    <property type="match status" value="1"/>
</dbReference>